<accession>A0ABM2WZ13</accession>
<dbReference type="InterPro" id="IPR036772">
    <property type="entry name" value="SRCR-like_dom_sf"/>
</dbReference>
<feature type="domain" description="SRCR" evidence="5">
    <location>
        <begin position="157"/>
        <end position="258"/>
    </location>
</feature>
<keyword evidence="1" id="KW-0732">Signal</keyword>
<dbReference type="Pfam" id="PF00530">
    <property type="entry name" value="SRCR"/>
    <property type="match status" value="4"/>
</dbReference>
<gene>
    <name evidence="7" type="primary">LOC121136869</name>
</gene>
<keyword evidence="3 4" id="KW-1015">Disulfide bond</keyword>
<feature type="domain" description="SRCR" evidence="5">
    <location>
        <begin position="372"/>
        <end position="472"/>
    </location>
</feature>
<feature type="disulfide bond" evidence="4">
    <location>
        <begin position="227"/>
        <end position="237"/>
    </location>
</feature>
<keyword evidence="6" id="KW-1185">Reference proteome</keyword>
<feature type="disulfide bond" evidence="4">
    <location>
        <begin position="196"/>
        <end position="257"/>
    </location>
</feature>
<dbReference type="PROSITE" id="PS50287">
    <property type="entry name" value="SRCR_2"/>
    <property type="match status" value="4"/>
</dbReference>
<dbReference type="GeneID" id="121136869"/>
<dbReference type="PANTHER" id="PTHR19331">
    <property type="entry name" value="SCAVENGER RECEPTOR DOMAIN-CONTAINING"/>
    <property type="match status" value="1"/>
</dbReference>
<evidence type="ECO:0000259" key="5">
    <source>
        <dbReference type="PROSITE" id="PS50287"/>
    </source>
</evidence>
<evidence type="ECO:0000256" key="3">
    <source>
        <dbReference type="ARBA" id="ARBA00023157"/>
    </source>
</evidence>
<reference evidence="7" key="1">
    <citation type="submission" date="2025-08" db="UniProtKB">
        <authorList>
            <consortium name="RefSeq"/>
        </authorList>
    </citation>
    <scope>IDENTIFICATION</scope>
    <source>
        <tissue evidence="7">Liver</tissue>
    </source>
</reference>
<organism evidence="6 7">
    <name type="scientific">Mesocricetus auratus</name>
    <name type="common">Golden hamster</name>
    <dbReference type="NCBI Taxonomy" id="10036"/>
    <lineage>
        <taxon>Eukaryota</taxon>
        <taxon>Metazoa</taxon>
        <taxon>Chordata</taxon>
        <taxon>Craniata</taxon>
        <taxon>Vertebrata</taxon>
        <taxon>Euteleostomi</taxon>
        <taxon>Mammalia</taxon>
        <taxon>Eutheria</taxon>
        <taxon>Euarchontoglires</taxon>
        <taxon>Glires</taxon>
        <taxon>Rodentia</taxon>
        <taxon>Myomorpha</taxon>
        <taxon>Muroidea</taxon>
        <taxon>Cricetidae</taxon>
        <taxon>Cricetinae</taxon>
        <taxon>Mesocricetus</taxon>
    </lineage>
</organism>
<dbReference type="SUPFAM" id="SSF56487">
    <property type="entry name" value="SRCR-like"/>
    <property type="match status" value="4"/>
</dbReference>
<feature type="disulfide bond" evidence="4">
    <location>
        <begin position="183"/>
        <end position="247"/>
    </location>
</feature>
<dbReference type="PANTHER" id="PTHR19331:SF441">
    <property type="entry name" value="SCAVENGER RECEPTOR CYSTEINE-RICH TYPE 1 PROTEIN M130"/>
    <property type="match status" value="1"/>
</dbReference>
<evidence type="ECO:0000256" key="4">
    <source>
        <dbReference type="PROSITE-ProRule" id="PRU00196"/>
    </source>
</evidence>
<feature type="disulfide bond" evidence="4">
    <location>
        <begin position="334"/>
        <end position="344"/>
    </location>
</feature>
<sequence>MGLLGMVLLEDAGPPGCKGFVRFCFFIVAVASLLSVSAVTNSPGGMKKELRLTGGENNCSGRVEVKIHERWGTVCRNGWSMNQVSVVCRQLGCPTYIQALGWANSSAGSGDIWMDKVSCTGNESALWDCKHEGWGKHNCTHEQDVGVTCSDGSDLEMRLVDSHGNRCLGRVEVKFQGKWGTVCDDNFSKDHATVICKQLGCGSAISFSGSAKFGAGSGPIWLDDLTCNGNESALWDCKYGAWGKHNCDHAEDVGVTCLEGADLSLRLVDGVSKCSGRLEVKFQEEWGTVCDDFWDTHDAAVVCKQLGCPTAVTAIGRVNASEGSGPIWLDDMSCKGDESALWECKHQEWGNHNCNHREDAGVTCSDGSDLELRLVGGGSRCAGTVEVEIQKLKGKICNRRWSLRNADVVCRQLGCGSALQTSSKIYSKSKATDMWLFPGTCSGNETSLWQCRNWQWGGLSCDHLEEAQVTCSGGT</sequence>
<feature type="disulfide bond" evidence="4">
    <location>
        <begin position="397"/>
        <end position="461"/>
    </location>
</feature>
<dbReference type="Proteomes" id="UP000886700">
    <property type="component" value="Unplaced"/>
</dbReference>
<keyword evidence="2" id="KW-0677">Repeat</keyword>
<evidence type="ECO:0000313" key="7">
    <source>
        <dbReference type="RefSeq" id="XP_040594278.1"/>
    </source>
</evidence>
<feature type="disulfide bond" evidence="4">
    <location>
        <begin position="290"/>
        <end position="354"/>
    </location>
</feature>
<dbReference type="PROSITE" id="PS00420">
    <property type="entry name" value="SRCR_1"/>
    <property type="match status" value="2"/>
</dbReference>
<evidence type="ECO:0000256" key="2">
    <source>
        <dbReference type="ARBA" id="ARBA00022737"/>
    </source>
</evidence>
<feature type="disulfide bond" evidence="4">
    <location>
        <begin position="303"/>
        <end position="364"/>
    </location>
</feature>
<feature type="disulfide bond" evidence="4">
    <location>
        <begin position="88"/>
        <end position="149"/>
    </location>
</feature>
<protein>
    <submittedName>
        <fullName evidence="7">Scavenger receptor cysteine-rich type 1 protein M130-like</fullName>
    </submittedName>
</protein>
<dbReference type="SMART" id="SM00202">
    <property type="entry name" value="SR"/>
    <property type="match status" value="4"/>
</dbReference>
<name>A0ABM2WZ13_MESAU</name>
<feature type="domain" description="SRCR" evidence="5">
    <location>
        <begin position="50"/>
        <end position="150"/>
    </location>
</feature>
<feature type="disulfide bond" evidence="4">
    <location>
        <begin position="441"/>
        <end position="451"/>
    </location>
</feature>
<evidence type="ECO:0000256" key="1">
    <source>
        <dbReference type="ARBA" id="ARBA00022729"/>
    </source>
</evidence>
<evidence type="ECO:0000313" key="6">
    <source>
        <dbReference type="Proteomes" id="UP000886700"/>
    </source>
</evidence>
<dbReference type="InterPro" id="IPR001190">
    <property type="entry name" value="SRCR"/>
</dbReference>
<feature type="disulfide bond" evidence="4">
    <location>
        <begin position="410"/>
        <end position="471"/>
    </location>
</feature>
<feature type="domain" description="SRCR" evidence="5">
    <location>
        <begin position="265"/>
        <end position="365"/>
    </location>
</feature>
<dbReference type="Gene3D" id="3.10.250.10">
    <property type="entry name" value="SRCR-like domain"/>
    <property type="match status" value="4"/>
</dbReference>
<dbReference type="RefSeq" id="XP_040594278.1">
    <property type="nucleotide sequence ID" value="XM_040738344.1"/>
</dbReference>
<feature type="disulfide bond" evidence="4">
    <location>
        <begin position="119"/>
        <end position="129"/>
    </location>
</feature>
<proteinExistence type="predicted"/>
<dbReference type="PRINTS" id="PR00258">
    <property type="entry name" value="SPERACTRCPTR"/>
</dbReference>
<feature type="disulfide bond" evidence="4">
    <location>
        <begin position="75"/>
        <end position="139"/>
    </location>
</feature>